<evidence type="ECO:0000256" key="8">
    <source>
        <dbReference type="PIRSR" id="PIRSR000005-1"/>
    </source>
</evidence>
<organism evidence="12 13">
    <name type="scientific">Neisseria arctica</name>
    <dbReference type="NCBI Taxonomy" id="1470200"/>
    <lineage>
        <taxon>Bacteria</taxon>
        <taxon>Pseudomonadati</taxon>
        <taxon>Pseudomonadota</taxon>
        <taxon>Betaproteobacteria</taxon>
        <taxon>Neisseriales</taxon>
        <taxon>Neisseriaceae</taxon>
        <taxon>Neisseria</taxon>
    </lineage>
</organism>
<dbReference type="Gene3D" id="1.10.760.10">
    <property type="entry name" value="Cytochrome c-like domain"/>
    <property type="match status" value="2"/>
</dbReference>
<feature type="binding site" description="axial binding residue" evidence="9">
    <location>
        <position position="140"/>
    </location>
    <ligand>
        <name>heme c</name>
        <dbReference type="ChEBI" id="CHEBI:61717"/>
        <label>2</label>
    </ligand>
    <ligandPart>
        <name>Fe</name>
        <dbReference type="ChEBI" id="CHEBI:18248"/>
    </ligandPart>
</feature>
<keyword evidence="4 9" id="KW-0479">Metal-binding</keyword>
<dbReference type="PROSITE" id="PS51007">
    <property type="entry name" value="CYTC"/>
    <property type="match status" value="2"/>
</dbReference>
<keyword evidence="6" id="KW-0249">Electron transport</keyword>
<keyword evidence="5" id="KW-0574">Periplasm</keyword>
<evidence type="ECO:0000256" key="4">
    <source>
        <dbReference type="ARBA" id="ARBA00022723"/>
    </source>
</evidence>
<feature type="signal peptide" evidence="10">
    <location>
        <begin position="1"/>
        <end position="18"/>
    </location>
</feature>
<dbReference type="InterPro" id="IPR009056">
    <property type="entry name" value="Cyt_c-like_dom"/>
</dbReference>
<feature type="binding site" description="covalent" evidence="8">
    <location>
        <position position="36"/>
    </location>
    <ligand>
        <name>heme c</name>
        <dbReference type="ChEBI" id="CHEBI:61717"/>
        <label>1</label>
    </ligand>
</feature>
<keyword evidence="7 9" id="KW-0408">Iron</keyword>
<dbReference type="Proteomes" id="UP000036027">
    <property type="component" value="Unassembled WGS sequence"/>
</dbReference>
<dbReference type="STRING" id="1470200.PL75_00795"/>
<evidence type="ECO:0000256" key="9">
    <source>
        <dbReference type="PIRSR" id="PIRSR000005-2"/>
    </source>
</evidence>
<dbReference type="GO" id="GO:0020037">
    <property type="term" value="F:heme binding"/>
    <property type="evidence" value="ECO:0007669"/>
    <property type="project" value="InterPro"/>
</dbReference>
<keyword evidence="3 8" id="KW-0349">Heme</keyword>
<name>A0A0J0YUY4_9NEIS</name>
<dbReference type="GO" id="GO:0042597">
    <property type="term" value="C:periplasmic space"/>
    <property type="evidence" value="ECO:0007669"/>
    <property type="project" value="UniProtKB-SubCell"/>
</dbReference>
<accession>A0A0J0YUY4</accession>
<dbReference type="InterPro" id="IPR024167">
    <property type="entry name" value="Cytochrome_c4-like"/>
</dbReference>
<feature type="binding site" description="covalent" evidence="8">
    <location>
        <position position="136"/>
    </location>
    <ligand>
        <name>heme c</name>
        <dbReference type="ChEBI" id="CHEBI:61717"/>
        <label>2</label>
    </ligand>
</feature>
<dbReference type="PANTHER" id="PTHR33751">
    <property type="entry name" value="CBB3-TYPE CYTOCHROME C OXIDASE SUBUNIT FIXP"/>
    <property type="match status" value="1"/>
</dbReference>
<dbReference type="SUPFAM" id="SSF46626">
    <property type="entry name" value="Cytochrome c"/>
    <property type="match status" value="2"/>
</dbReference>
<evidence type="ECO:0000256" key="10">
    <source>
        <dbReference type="SAM" id="SignalP"/>
    </source>
</evidence>
<evidence type="ECO:0000313" key="13">
    <source>
        <dbReference type="Proteomes" id="UP000036027"/>
    </source>
</evidence>
<keyword evidence="13" id="KW-1185">Reference proteome</keyword>
<dbReference type="InterPro" id="IPR050597">
    <property type="entry name" value="Cytochrome_c_Oxidase_Subunit"/>
</dbReference>
<proteinExistence type="predicted"/>
<feature type="binding site" description="axial binding residue" evidence="9">
    <location>
        <position position="185"/>
    </location>
    <ligand>
        <name>heme c</name>
        <dbReference type="ChEBI" id="CHEBI:61717"/>
        <label>2</label>
    </ligand>
    <ligandPart>
        <name>Fe</name>
        <dbReference type="ChEBI" id="CHEBI:18248"/>
    </ligandPart>
</feature>
<dbReference type="EMBL" id="JTDO01000001">
    <property type="protein sequence ID" value="KLT73905.1"/>
    <property type="molecule type" value="Genomic_DNA"/>
</dbReference>
<feature type="binding site" description="axial binding residue" evidence="9">
    <location>
        <position position="82"/>
    </location>
    <ligand>
        <name>heme c</name>
        <dbReference type="ChEBI" id="CHEBI:61717"/>
        <label>1</label>
    </ligand>
    <ligandPart>
        <name>Fe</name>
        <dbReference type="ChEBI" id="CHEBI:18248"/>
    </ligandPart>
</feature>
<evidence type="ECO:0000256" key="2">
    <source>
        <dbReference type="ARBA" id="ARBA00022448"/>
    </source>
</evidence>
<gene>
    <name evidence="12" type="ORF">PL75_00795</name>
</gene>
<dbReference type="GO" id="GO:0009055">
    <property type="term" value="F:electron transfer activity"/>
    <property type="evidence" value="ECO:0007669"/>
    <property type="project" value="InterPro"/>
</dbReference>
<evidence type="ECO:0000256" key="5">
    <source>
        <dbReference type="ARBA" id="ARBA00022764"/>
    </source>
</evidence>
<evidence type="ECO:0000256" key="7">
    <source>
        <dbReference type="ARBA" id="ARBA00023004"/>
    </source>
</evidence>
<feature type="domain" description="Cytochrome c" evidence="11">
    <location>
        <begin position="115"/>
        <end position="208"/>
    </location>
</feature>
<feature type="domain" description="Cytochrome c" evidence="11">
    <location>
        <begin position="23"/>
        <end position="105"/>
    </location>
</feature>
<feature type="chain" id="PRO_5005246813" evidence="10">
    <location>
        <begin position="19"/>
        <end position="208"/>
    </location>
</feature>
<comment type="PTM">
    <text evidence="8">Binds 2 heme c groups covalently per subunit.</text>
</comment>
<evidence type="ECO:0000256" key="1">
    <source>
        <dbReference type="ARBA" id="ARBA00004418"/>
    </source>
</evidence>
<feature type="binding site" description="covalent" evidence="8">
    <location>
        <position position="39"/>
    </location>
    <ligand>
        <name>heme c</name>
        <dbReference type="ChEBI" id="CHEBI:61717"/>
        <label>1</label>
    </ligand>
</feature>
<dbReference type="InterPro" id="IPR036909">
    <property type="entry name" value="Cyt_c-like_dom_sf"/>
</dbReference>
<comment type="subcellular location">
    <subcellularLocation>
        <location evidence="1">Periplasm</location>
    </subcellularLocation>
</comment>
<evidence type="ECO:0000256" key="6">
    <source>
        <dbReference type="ARBA" id="ARBA00022982"/>
    </source>
</evidence>
<evidence type="ECO:0000256" key="3">
    <source>
        <dbReference type="ARBA" id="ARBA00022617"/>
    </source>
</evidence>
<keyword evidence="10" id="KW-0732">Signal</keyword>
<evidence type="ECO:0000313" key="12">
    <source>
        <dbReference type="EMBL" id="KLT73905.1"/>
    </source>
</evidence>
<feature type="binding site" description="covalent" evidence="8">
    <location>
        <position position="139"/>
    </location>
    <ligand>
        <name>heme c</name>
        <dbReference type="ChEBI" id="CHEBI:61717"/>
        <label>2</label>
    </ligand>
</feature>
<dbReference type="PANTHER" id="PTHR33751:SF9">
    <property type="entry name" value="CYTOCHROME C4"/>
    <property type="match status" value="1"/>
</dbReference>
<dbReference type="Pfam" id="PF00034">
    <property type="entry name" value="Cytochrom_C"/>
    <property type="match status" value="2"/>
</dbReference>
<keyword evidence="2" id="KW-0813">Transport</keyword>
<dbReference type="RefSeq" id="WP_047759999.1">
    <property type="nucleotide sequence ID" value="NZ_CP091510.1"/>
</dbReference>
<dbReference type="PIRSF" id="PIRSF000005">
    <property type="entry name" value="Cytochrome_c4"/>
    <property type="match status" value="1"/>
</dbReference>
<sequence length="208" mass="21979">MKRFTLLTMAVVAGAAMAAQPKADIAKGKEIATNICAACHAADGNSGIAMYPKLSAQHANYIFKQTKDIKEGKRTTGAAASMAPLVMSLSDQDIANVSAFFATQYPKAGETNPKENPELGARIYRSGIAAKKVPACMSCHGPSGAGMPAGGTDIVAYPRLGGQHKAYIVQQMQAYQSGQRTNTIMNDIAKRMSDEELNAVANFIQGLH</sequence>
<reference evidence="12 13" key="1">
    <citation type="submission" date="2014-11" db="EMBL/GenBank/DDBJ databases">
        <title>Genome of a novel goose pathogen.</title>
        <authorList>
            <person name="Hansen C.M."/>
            <person name="Hueffer K."/>
            <person name="Choi S.C."/>
        </authorList>
    </citation>
    <scope>NUCLEOTIDE SEQUENCE [LARGE SCALE GENOMIC DNA]</scope>
    <source>
        <strain evidence="12 13">KH1503</strain>
    </source>
</reference>
<dbReference type="AlphaFoldDB" id="A0A0J0YUY4"/>
<protein>
    <submittedName>
        <fullName evidence="12">Cytochrome C</fullName>
    </submittedName>
</protein>
<comment type="caution">
    <text evidence="12">The sequence shown here is derived from an EMBL/GenBank/DDBJ whole genome shotgun (WGS) entry which is preliminary data.</text>
</comment>
<dbReference type="PATRIC" id="fig|1470200.3.peg.189"/>
<feature type="binding site" description="axial binding residue" evidence="9">
    <location>
        <position position="40"/>
    </location>
    <ligand>
        <name>heme c</name>
        <dbReference type="ChEBI" id="CHEBI:61717"/>
        <label>1</label>
    </ligand>
    <ligandPart>
        <name>Fe</name>
        <dbReference type="ChEBI" id="CHEBI:18248"/>
    </ligandPart>
</feature>
<dbReference type="OrthoDB" id="9773456at2"/>
<evidence type="ECO:0000259" key="11">
    <source>
        <dbReference type="PROSITE" id="PS51007"/>
    </source>
</evidence>
<dbReference type="GO" id="GO:0005506">
    <property type="term" value="F:iron ion binding"/>
    <property type="evidence" value="ECO:0007669"/>
    <property type="project" value="InterPro"/>
</dbReference>